<dbReference type="FunFam" id="3.30.200.20:FF:000433">
    <property type="entry name" value="Predicted protein"/>
    <property type="match status" value="1"/>
</dbReference>
<dbReference type="Pfam" id="PF07714">
    <property type="entry name" value="PK_Tyr_Ser-Thr"/>
    <property type="match status" value="1"/>
</dbReference>
<dbReference type="InterPro" id="IPR013210">
    <property type="entry name" value="LRR_N_plant-typ"/>
</dbReference>
<feature type="signal peptide" evidence="11">
    <location>
        <begin position="1"/>
        <end position="25"/>
    </location>
</feature>
<evidence type="ECO:0000256" key="10">
    <source>
        <dbReference type="SAM" id="Phobius"/>
    </source>
</evidence>
<evidence type="ECO:0000256" key="6">
    <source>
        <dbReference type="ARBA" id="ARBA00022989"/>
    </source>
</evidence>
<dbReference type="FunFam" id="3.80.10.10:FF:000041">
    <property type="entry name" value="LRR receptor-like serine/threonine-protein kinase ERECTA"/>
    <property type="match status" value="1"/>
</dbReference>
<dbReference type="SMART" id="SM00369">
    <property type="entry name" value="LRR_TYP"/>
    <property type="match status" value="6"/>
</dbReference>
<dbReference type="GO" id="GO:0005524">
    <property type="term" value="F:ATP binding"/>
    <property type="evidence" value="ECO:0007669"/>
    <property type="project" value="InterPro"/>
</dbReference>
<evidence type="ECO:0000256" key="7">
    <source>
        <dbReference type="ARBA" id="ARBA00023136"/>
    </source>
</evidence>
<dbReference type="Gene3D" id="3.80.10.10">
    <property type="entry name" value="Ribonuclease Inhibitor"/>
    <property type="match status" value="3"/>
</dbReference>
<comment type="subcellular location">
    <subcellularLocation>
        <location evidence="1">Membrane</location>
    </subcellularLocation>
</comment>
<dbReference type="Pfam" id="PF13855">
    <property type="entry name" value="LRR_8"/>
    <property type="match status" value="1"/>
</dbReference>
<dbReference type="SMR" id="A0A8T3AA49"/>
<keyword evidence="2" id="KW-0433">Leucine-rich repeat</keyword>
<dbReference type="InterPro" id="IPR001611">
    <property type="entry name" value="Leu-rich_rpt"/>
</dbReference>
<comment type="caution">
    <text evidence="13">The sequence shown here is derived from an EMBL/GenBank/DDBJ whole genome shotgun (WGS) entry which is preliminary data.</text>
</comment>
<keyword evidence="7 10" id="KW-0472">Membrane</keyword>
<keyword evidence="14" id="KW-1185">Reference proteome</keyword>
<feature type="region of interest" description="Disordered" evidence="9">
    <location>
        <begin position="851"/>
        <end position="905"/>
    </location>
</feature>
<reference evidence="13" key="1">
    <citation type="journal article" date="2022" name="Front. Genet.">
        <title>Chromosome-Scale Assembly of the Dendrobium nobile Genome Provides Insights Into the Molecular Mechanism of the Biosynthesis of the Medicinal Active Ingredient of Dendrobium.</title>
        <authorList>
            <person name="Xu Q."/>
            <person name="Niu S.-C."/>
            <person name="Li K.-L."/>
            <person name="Zheng P.-J."/>
            <person name="Zhang X.-J."/>
            <person name="Jia Y."/>
            <person name="Liu Y."/>
            <person name="Niu Y.-X."/>
            <person name="Yu L.-H."/>
            <person name="Chen D.-F."/>
            <person name="Zhang G.-Q."/>
        </authorList>
    </citation>
    <scope>NUCLEOTIDE SEQUENCE</scope>
    <source>
        <tissue evidence="13">Leaf</tissue>
    </source>
</reference>
<protein>
    <recommendedName>
        <fullName evidence="12">Protein kinase domain-containing protein</fullName>
    </recommendedName>
</protein>
<evidence type="ECO:0000256" key="11">
    <source>
        <dbReference type="SAM" id="SignalP"/>
    </source>
</evidence>
<dbReference type="EMBL" id="JAGYWB010000018">
    <property type="protein sequence ID" value="KAI0493297.1"/>
    <property type="molecule type" value="Genomic_DNA"/>
</dbReference>
<evidence type="ECO:0000313" key="14">
    <source>
        <dbReference type="Proteomes" id="UP000829196"/>
    </source>
</evidence>
<dbReference type="AlphaFoldDB" id="A0A8T3AA49"/>
<dbReference type="PROSITE" id="PS50011">
    <property type="entry name" value="PROTEIN_KINASE_DOM"/>
    <property type="match status" value="1"/>
</dbReference>
<evidence type="ECO:0000256" key="2">
    <source>
        <dbReference type="ARBA" id="ARBA00022614"/>
    </source>
</evidence>
<organism evidence="13 14">
    <name type="scientific">Dendrobium nobile</name>
    <name type="common">Orchid</name>
    <dbReference type="NCBI Taxonomy" id="94219"/>
    <lineage>
        <taxon>Eukaryota</taxon>
        <taxon>Viridiplantae</taxon>
        <taxon>Streptophyta</taxon>
        <taxon>Embryophyta</taxon>
        <taxon>Tracheophyta</taxon>
        <taxon>Spermatophyta</taxon>
        <taxon>Magnoliopsida</taxon>
        <taxon>Liliopsida</taxon>
        <taxon>Asparagales</taxon>
        <taxon>Orchidaceae</taxon>
        <taxon>Epidendroideae</taxon>
        <taxon>Malaxideae</taxon>
        <taxon>Dendrobiinae</taxon>
        <taxon>Dendrobium</taxon>
    </lineage>
</organism>
<dbReference type="InterPro" id="IPR000719">
    <property type="entry name" value="Prot_kinase_dom"/>
</dbReference>
<proteinExistence type="predicted"/>
<keyword evidence="6 10" id="KW-1133">Transmembrane helix</keyword>
<dbReference type="InterPro" id="IPR003591">
    <property type="entry name" value="Leu-rich_rpt_typical-subtyp"/>
</dbReference>
<dbReference type="SUPFAM" id="SSF56112">
    <property type="entry name" value="Protein kinase-like (PK-like)"/>
    <property type="match status" value="1"/>
</dbReference>
<dbReference type="InterPro" id="IPR011009">
    <property type="entry name" value="Kinase-like_dom_sf"/>
</dbReference>
<keyword evidence="5" id="KW-0677">Repeat</keyword>
<dbReference type="Gene3D" id="3.30.200.20">
    <property type="entry name" value="Phosphorylase Kinase, domain 1"/>
    <property type="match status" value="1"/>
</dbReference>
<dbReference type="FunFam" id="1.10.510.10:FF:000448">
    <property type="entry name" value="Putative LRR receptor-like serine/threonine-protein kinase"/>
    <property type="match status" value="1"/>
</dbReference>
<evidence type="ECO:0000256" key="9">
    <source>
        <dbReference type="SAM" id="MobiDB-lite"/>
    </source>
</evidence>
<evidence type="ECO:0000259" key="12">
    <source>
        <dbReference type="PROSITE" id="PS50011"/>
    </source>
</evidence>
<evidence type="ECO:0000256" key="5">
    <source>
        <dbReference type="ARBA" id="ARBA00022737"/>
    </source>
</evidence>
<evidence type="ECO:0000256" key="4">
    <source>
        <dbReference type="ARBA" id="ARBA00022729"/>
    </source>
</evidence>
<evidence type="ECO:0000256" key="3">
    <source>
        <dbReference type="ARBA" id="ARBA00022692"/>
    </source>
</evidence>
<dbReference type="InterPro" id="IPR046959">
    <property type="entry name" value="PRK1-6/SRF4-like"/>
</dbReference>
<dbReference type="InterPro" id="IPR032675">
    <property type="entry name" value="LRR_dom_sf"/>
</dbReference>
<feature type="transmembrane region" description="Helical" evidence="10">
    <location>
        <begin position="452"/>
        <end position="478"/>
    </location>
</feature>
<dbReference type="GO" id="GO:0016020">
    <property type="term" value="C:membrane"/>
    <property type="evidence" value="ECO:0007669"/>
    <property type="project" value="UniProtKB-SubCell"/>
</dbReference>
<accession>A0A8T3AA49</accession>
<evidence type="ECO:0000256" key="8">
    <source>
        <dbReference type="ARBA" id="ARBA00023180"/>
    </source>
</evidence>
<dbReference type="PANTHER" id="PTHR48007">
    <property type="entry name" value="LEUCINE-RICH REPEAT RECEPTOR-LIKE PROTEIN KINASE PXC1"/>
    <property type="match status" value="1"/>
</dbReference>
<dbReference type="SUPFAM" id="SSF52058">
    <property type="entry name" value="L domain-like"/>
    <property type="match status" value="1"/>
</dbReference>
<feature type="compositionally biased region" description="Polar residues" evidence="9">
    <location>
        <begin position="851"/>
        <end position="861"/>
    </location>
</feature>
<keyword evidence="4 11" id="KW-0732">Signal</keyword>
<dbReference type="InterPro" id="IPR001245">
    <property type="entry name" value="Ser-Thr/Tyr_kinase_cat_dom"/>
</dbReference>
<dbReference type="PANTHER" id="PTHR48007:SF81">
    <property type="entry name" value="PROTEIN KINASE DOMAIN-CONTAINING PROTEIN"/>
    <property type="match status" value="1"/>
</dbReference>
<keyword evidence="8" id="KW-0325">Glycoprotein</keyword>
<dbReference type="GO" id="GO:0004672">
    <property type="term" value="F:protein kinase activity"/>
    <property type="evidence" value="ECO:0007669"/>
    <property type="project" value="InterPro"/>
</dbReference>
<dbReference type="Pfam" id="PF08263">
    <property type="entry name" value="LRRNT_2"/>
    <property type="match status" value="1"/>
</dbReference>
<evidence type="ECO:0000256" key="1">
    <source>
        <dbReference type="ARBA" id="ARBA00004370"/>
    </source>
</evidence>
<sequence length="905" mass="99094">MLTLLLLGRFFLLFVAAGLLPIAAGKNLSSAADLAALYSLRATLGLRARDWPRRVDPCSSWAGVGCDTGGRVVSLDLYGLRRTRLGRQNPRFAVEGIQNLTRLASFNATGFTLLGSIPDWFGSRLPPSLAILDLRRTSIYGDIPYSLGGATGRTVLSLAENSVTGSIPPTLGRLRNLSFLDLSRNLLSGDLPAEFTGIKNVTYLDLSSNFITGVVLPEIGDLSNLETLILANNSFTGSIPPELGNVSSLFTLDLSFNSLFGALPDSLSNLSNLRHLKLGSNFLSGFLRSNIFSGLSLLESITLSRNNFSGELPDSLWSLSKLRFLDVSYNNFTGSLPELSFTNANRNAIGGSINLSHNLLYGSISSGFAILLSRLSYVDISDNYLRGFVPRDGTSRISSVKMNCFQNASSQRTQAICEHFYEDRGIPYDDIVNENSPPATSLRSNSSKSNNAWKYIVIAVVGGTALLVLVIISVMLCFRRCRSLSSEQRDASQNASSSIPGGGLTRPPIVAVNLPTVGVAFTFEQLARATLDFGEGNLIKHGKSGDIYHGILENGINVIVKRIDMGSVKKESYMVELDFFASFSHERLVPFVGHCSENENEKFLVYRQMPHRDLSNALYRKPSPGEEGLQSLDWITRLKIATGAAEALCFLHHECVPPLVHRDIQASSILLDDKFEVRLGSLSIVCTQEGDGYQNVFSRFLRFSQTPEQSGTGLPPASCAYDVHCFGKVLLELVTGKLGVSGSNDASTNEWLEHTLRFINIYEKELITKIVDPSLIVDEDLLEEVWAMAIVARSCLNPKSSKRPLMKYILKALENPLKVVREENNSASGRLKATSSRGSWNAVLFGSWRHSSSADMPSVSAQPRDDRSLRRSGTIRSQGSAGEHSFSRRRPSKDIFPEPQDIEDS</sequence>
<feature type="domain" description="Protein kinase" evidence="12">
    <location>
        <begin position="533"/>
        <end position="818"/>
    </location>
</feature>
<name>A0A8T3AA49_DENNO</name>
<keyword evidence="3 10" id="KW-0812">Transmembrane</keyword>
<dbReference type="Pfam" id="PF00560">
    <property type="entry name" value="LRR_1"/>
    <property type="match status" value="4"/>
</dbReference>
<dbReference type="Gene3D" id="1.10.510.10">
    <property type="entry name" value="Transferase(Phosphotransferase) domain 1"/>
    <property type="match status" value="1"/>
</dbReference>
<dbReference type="OrthoDB" id="676979at2759"/>
<evidence type="ECO:0000313" key="13">
    <source>
        <dbReference type="EMBL" id="KAI0493297.1"/>
    </source>
</evidence>
<gene>
    <name evidence="13" type="ORF">KFK09_027573</name>
</gene>
<dbReference type="Proteomes" id="UP000829196">
    <property type="component" value="Unassembled WGS sequence"/>
</dbReference>
<feature type="chain" id="PRO_5035821344" description="Protein kinase domain-containing protein" evidence="11">
    <location>
        <begin position="26"/>
        <end position="905"/>
    </location>
</feature>
<dbReference type="FunFam" id="3.80.10.10:FF:001678">
    <property type="entry name" value="Calmodulin-binding receptor kinase CaMRLK"/>
    <property type="match status" value="1"/>
</dbReference>